<evidence type="ECO:0000313" key="17">
    <source>
        <dbReference type="Proteomes" id="UP000886611"/>
    </source>
</evidence>
<proteinExistence type="predicted"/>
<organism evidence="16 17">
    <name type="scientific">Polypterus senegalus</name>
    <name type="common">Senegal bichir</name>
    <dbReference type="NCBI Taxonomy" id="55291"/>
    <lineage>
        <taxon>Eukaryota</taxon>
        <taxon>Metazoa</taxon>
        <taxon>Chordata</taxon>
        <taxon>Craniata</taxon>
        <taxon>Vertebrata</taxon>
        <taxon>Euteleostomi</taxon>
        <taxon>Actinopterygii</taxon>
        <taxon>Polypteriformes</taxon>
        <taxon>Polypteridae</taxon>
        <taxon>Polypterus</taxon>
    </lineage>
</organism>
<evidence type="ECO:0000256" key="3">
    <source>
        <dbReference type="ARBA" id="ARBA00022692"/>
    </source>
</evidence>
<dbReference type="GO" id="GO:0016323">
    <property type="term" value="C:basolateral plasma membrane"/>
    <property type="evidence" value="ECO:0007669"/>
    <property type="project" value="TreeGrafter"/>
</dbReference>
<evidence type="ECO:0000256" key="1">
    <source>
        <dbReference type="ARBA" id="ARBA00004251"/>
    </source>
</evidence>
<evidence type="ECO:0000256" key="12">
    <source>
        <dbReference type="ARBA" id="ARBA00023319"/>
    </source>
</evidence>
<keyword evidence="4" id="KW-0732">Signal</keyword>
<evidence type="ECO:0000259" key="15">
    <source>
        <dbReference type="PROSITE" id="PS50835"/>
    </source>
</evidence>
<evidence type="ECO:0000256" key="14">
    <source>
        <dbReference type="SAM" id="Phobius"/>
    </source>
</evidence>
<evidence type="ECO:0000256" key="7">
    <source>
        <dbReference type="ARBA" id="ARBA00022989"/>
    </source>
</evidence>
<feature type="transmembrane region" description="Helical" evidence="14">
    <location>
        <begin position="159"/>
        <end position="182"/>
    </location>
</feature>
<evidence type="ECO:0000256" key="11">
    <source>
        <dbReference type="ARBA" id="ARBA00023180"/>
    </source>
</evidence>
<dbReference type="Gene3D" id="2.60.40.10">
    <property type="entry name" value="Immunoglobulins"/>
    <property type="match status" value="1"/>
</dbReference>
<accession>A0A8X8BJH6</accession>
<keyword evidence="9" id="KW-1015">Disulfide bond</keyword>
<dbReference type="EMBL" id="JAATIS010008602">
    <property type="protein sequence ID" value="KAG2456481.1"/>
    <property type="molecule type" value="Genomic_DNA"/>
</dbReference>
<feature type="region of interest" description="Disordered" evidence="13">
    <location>
        <begin position="197"/>
        <end position="232"/>
    </location>
</feature>
<dbReference type="InterPro" id="IPR013106">
    <property type="entry name" value="Ig_V-set"/>
</dbReference>
<evidence type="ECO:0000256" key="5">
    <source>
        <dbReference type="ARBA" id="ARBA00022737"/>
    </source>
</evidence>
<evidence type="ECO:0000256" key="2">
    <source>
        <dbReference type="ARBA" id="ARBA00022475"/>
    </source>
</evidence>
<evidence type="ECO:0000256" key="8">
    <source>
        <dbReference type="ARBA" id="ARBA00023136"/>
    </source>
</evidence>
<dbReference type="GO" id="GO:0014704">
    <property type="term" value="C:intercalated disc"/>
    <property type="evidence" value="ECO:0007669"/>
    <property type="project" value="TreeGrafter"/>
</dbReference>
<evidence type="ECO:0000313" key="16">
    <source>
        <dbReference type="EMBL" id="KAG2456481.1"/>
    </source>
</evidence>
<protein>
    <submittedName>
        <fullName evidence="16">CXAR protein</fullName>
    </submittedName>
</protein>
<comment type="caution">
    <text evidence="16">The sequence shown here is derived from an EMBL/GenBank/DDBJ whole genome shotgun (WGS) entry which is preliminary data.</text>
</comment>
<dbReference type="InterPro" id="IPR013783">
    <property type="entry name" value="Ig-like_fold"/>
</dbReference>
<evidence type="ECO:0000256" key="13">
    <source>
        <dbReference type="SAM" id="MobiDB-lite"/>
    </source>
</evidence>
<dbReference type="SUPFAM" id="SSF48726">
    <property type="entry name" value="Immunoglobulin"/>
    <property type="match status" value="1"/>
</dbReference>
<name>A0A8X8BJH6_POLSE</name>
<evidence type="ECO:0000256" key="4">
    <source>
        <dbReference type="ARBA" id="ARBA00022729"/>
    </source>
</evidence>
<gene>
    <name evidence="16" type="primary">Cxadr_0</name>
    <name evidence="16" type="ORF">GTO96_0013222</name>
</gene>
<keyword evidence="10" id="KW-0675">Receptor</keyword>
<dbReference type="Proteomes" id="UP000886611">
    <property type="component" value="Unassembled WGS sequence"/>
</dbReference>
<feature type="domain" description="Ig-like" evidence="15">
    <location>
        <begin position="1"/>
        <end position="98"/>
    </location>
</feature>
<evidence type="ECO:0000256" key="6">
    <source>
        <dbReference type="ARBA" id="ARBA00022889"/>
    </source>
</evidence>
<keyword evidence="8 14" id="KW-0472">Membrane</keyword>
<dbReference type="Pfam" id="PF07686">
    <property type="entry name" value="V-set"/>
    <property type="match status" value="1"/>
</dbReference>
<dbReference type="GO" id="GO:0050839">
    <property type="term" value="F:cell adhesion molecule binding"/>
    <property type="evidence" value="ECO:0007669"/>
    <property type="project" value="TreeGrafter"/>
</dbReference>
<keyword evidence="12" id="KW-0393">Immunoglobulin domain</keyword>
<dbReference type="GO" id="GO:0005923">
    <property type="term" value="C:bicellular tight junction"/>
    <property type="evidence" value="ECO:0007669"/>
    <property type="project" value="TreeGrafter"/>
</dbReference>
<keyword evidence="5" id="KW-0677">Repeat</keyword>
<dbReference type="InterPro" id="IPR007110">
    <property type="entry name" value="Ig-like_dom"/>
</dbReference>
<feature type="region of interest" description="Disordered" evidence="13">
    <location>
        <begin position="245"/>
        <end position="266"/>
    </location>
</feature>
<evidence type="ECO:0000256" key="9">
    <source>
        <dbReference type="ARBA" id="ARBA00023157"/>
    </source>
</evidence>
<comment type="subcellular location">
    <subcellularLocation>
        <location evidence="1">Cell membrane</location>
        <topology evidence="1">Single-pass type I membrane protein</topology>
    </subcellularLocation>
</comment>
<keyword evidence="17" id="KW-1185">Reference proteome</keyword>
<dbReference type="AlphaFoldDB" id="A0A8X8BJH6"/>
<dbReference type="InterPro" id="IPR036179">
    <property type="entry name" value="Ig-like_dom_sf"/>
</dbReference>
<feature type="compositionally biased region" description="Polar residues" evidence="13">
    <location>
        <begin position="208"/>
        <end position="232"/>
    </location>
</feature>
<sequence length="372" mass="41004">MDCKFKTTSDDIGQLGIEWVLLPPDVQSKDTMLLMYSAGMVYDQYYGPVIGRIHLSSQDPASGDASVELTNLKPTDSGTYQCRVKKIPGNGNRKITLNVIVKPSTPRCYIEGTPENTRDITLKCLSSEGTTPMSYLWSKITDTKTLPQNAVLAKNTSGVIAGAIIGTLLALLALAIILICWYRTRNKKKYEKEISHEIKEDVPPPKSRASTARSFASVGSNRSSLGSMSPSNLHEYSLKPHYDKIPSEEYERPPSQAPNLPSAKVAGPNLSRMGAVPVMIPAQSRDGSILSPSSTTLTLTHLDEAEWLLLFETPEYFQCQDMAQKKNFWVTWKPNKVGIAVPCSVPWRHPSNPTRLPHGATVPSKPCGLPYW</sequence>
<dbReference type="PROSITE" id="PS50835">
    <property type="entry name" value="IG_LIKE"/>
    <property type="match status" value="1"/>
</dbReference>
<evidence type="ECO:0000256" key="10">
    <source>
        <dbReference type="ARBA" id="ARBA00023170"/>
    </source>
</evidence>
<feature type="non-terminal residue" evidence="16">
    <location>
        <position position="1"/>
    </location>
</feature>
<keyword evidence="2" id="KW-1003">Cell membrane</keyword>
<keyword evidence="6" id="KW-0130">Cell adhesion</keyword>
<reference evidence="16 17" key="1">
    <citation type="journal article" date="2021" name="Cell">
        <title>Tracing the genetic footprints of vertebrate landing in non-teleost ray-finned fishes.</title>
        <authorList>
            <person name="Bi X."/>
            <person name="Wang K."/>
            <person name="Yang L."/>
            <person name="Pan H."/>
            <person name="Jiang H."/>
            <person name="Wei Q."/>
            <person name="Fang M."/>
            <person name="Yu H."/>
            <person name="Zhu C."/>
            <person name="Cai Y."/>
            <person name="He Y."/>
            <person name="Gan X."/>
            <person name="Zeng H."/>
            <person name="Yu D."/>
            <person name="Zhu Y."/>
            <person name="Jiang H."/>
            <person name="Qiu Q."/>
            <person name="Yang H."/>
            <person name="Zhang Y.E."/>
            <person name="Wang W."/>
            <person name="Zhu M."/>
            <person name="He S."/>
            <person name="Zhang G."/>
        </authorList>
    </citation>
    <scope>NUCLEOTIDE SEQUENCE [LARGE SCALE GENOMIC DNA]</scope>
    <source>
        <strain evidence="16">Bchr_013</strain>
    </source>
</reference>
<dbReference type="PANTHER" id="PTHR44468">
    <property type="entry name" value="COXSACKIEVIRUS AND ADENOVIRUS RECEPTOR-RELATED"/>
    <property type="match status" value="1"/>
</dbReference>
<dbReference type="GO" id="GO:0034109">
    <property type="term" value="P:homotypic cell-cell adhesion"/>
    <property type="evidence" value="ECO:0007669"/>
    <property type="project" value="TreeGrafter"/>
</dbReference>
<feature type="non-terminal residue" evidence="16">
    <location>
        <position position="372"/>
    </location>
</feature>
<keyword evidence="3 14" id="KW-0812">Transmembrane</keyword>
<dbReference type="InterPro" id="IPR052307">
    <property type="entry name" value="EJ_Adhesion_Regulator"/>
</dbReference>
<keyword evidence="7 14" id="KW-1133">Transmembrane helix</keyword>
<dbReference type="PANTHER" id="PTHR44468:SF3">
    <property type="entry name" value="COXSACKIEVIRUS AND ADENOVIRUS RECEPTOR"/>
    <property type="match status" value="1"/>
</dbReference>
<keyword evidence="11" id="KW-0325">Glycoprotein</keyword>